<dbReference type="RefSeq" id="WP_058527893.1">
    <property type="nucleotide sequence ID" value="NZ_CAAAHY010000005.1"/>
</dbReference>
<dbReference type="OrthoDB" id="9780903at2"/>
<feature type="binding site" evidence="2">
    <location>
        <position position="59"/>
    </location>
    <ligand>
        <name>Fe cation</name>
        <dbReference type="ChEBI" id="CHEBI:24875"/>
    </ligand>
</feature>
<evidence type="ECO:0000256" key="2">
    <source>
        <dbReference type="PIRSR" id="PIRSR006232-1"/>
    </source>
</evidence>
<dbReference type="InterPro" id="IPR003829">
    <property type="entry name" value="Pirin_N_dom"/>
</dbReference>
<dbReference type="Proteomes" id="UP000054773">
    <property type="component" value="Unassembled WGS sequence"/>
</dbReference>
<dbReference type="Pfam" id="PF05726">
    <property type="entry name" value="Pirin_C"/>
    <property type="match status" value="1"/>
</dbReference>
<dbReference type="PANTHER" id="PTHR13903:SF8">
    <property type="entry name" value="PIRIN"/>
    <property type="match status" value="1"/>
</dbReference>
<evidence type="ECO:0000256" key="1">
    <source>
        <dbReference type="ARBA" id="ARBA00008416"/>
    </source>
</evidence>
<evidence type="ECO:0000259" key="5">
    <source>
        <dbReference type="Pfam" id="PF05726"/>
    </source>
</evidence>
<feature type="binding site" evidence="2">
    <location>
        <position position="61"/>
    </location>
    <ligand>
        <name>Fe cation</name>
        <dbReference type="ChEBI" id="CHEBI:24875"/>
    </ligand>
</feature>
<proteinExistence type="inferred from homology"/>
<dbReference type="AlphaFoldDB" id="A0A0W0TGI8"/>
<dbReference type="Gene3D" id="2.60.120.10">
    <property type="entry name" value="Jelly Rolls"/>
    <property type="match status" value="2"/>
</dbReference>
<dbReference type="InterPro" id="IPR014710">
    <property type="entry name" value="RmlC-like_jellyroll"/>
</dbReference>
<feature type="domain" description="Pirin C-terminal" evidence="5">
    <location>
        <begin position="178"/>
        <end position="277"/>
    </location>
</feature>
<dbReference type="GO" id="GO:0046872">
    <property type="term" value="F:metal ion binding"/>
    <property type="evidence" value="ECO:0007669"/>
    <property type="project" value="UniProtKB-KW"/>
</dbReference>
<organism evidence="6 7">
    <name type="scientific">Legionella erythra</name>
    <dbReference type="NCBI Taxonomy" id="448"/>
    <lineage>
        <taxon>Bacteria</taxon>
        <taxon>Pseudomonadati</taxon>
        <taxon>Pseudomonadota</taxon>
        <taxon>Gammaproteobacteria</taxon>
        <taxon>Legionellales</taxon>
        <taxon>Legionellaceae</taxon>
        <taxon>Legionella</taxon>
    </lineage>
</organism>
<comment type="caution">
    <text evidence="6">The sequence shown here is derived from an EMBL/GenBank/DDBJ whole genome shotgun (WGS) entry which is preliminary data.</text>
</comment>
<comment type="cofactor">
    <cofactor evidence="2">
        <name>Fe cation</name>
        <dbReference type="ChEBI" id="CHEBI:24875"/>
    </cofactor>
    <text evidence="2">Binds 1 Fe cation per subunit.</text>
</comment>
<comment type="similarity">
    <text evidence="1 3">Belongs to the pirin family.</text>
</comment>
<feature type="domain" description="Pirin N-terminal" evidence="4">
    <location>
        <begin position="23"/>
        <end position="121"/>
    </location>
</feature>
<keyword evidence="7" id="KW-1185">Reference proteome</keyword>
<dbReference type="InterPro" id="IPR011051">
    <property type="entry name" value="RmlC_Cupin_sf"/>
</dbReference>
<evidence type="ECO:0000313" key="7">
    <source>
        <dbReference type="Proteomes" id="UP000054773"/>
    </source>
</evidence>
<dbReference type="PIRSF" id="PIRSF006232">
    <property type="entry name" value="Pirin"/>
    <property type="match status" value="1"/>
</dbReference>
<feature type="binding site" evidence="2">
    <location>
        <position position="105"/>
    </location>
    <ligand>
        <name>Fe cation</name>
        <dbReference type="ChEBI" id="CHEBI:24875"/>
    </ligand>
</feature>
<dbReference type="SUPFAM" id="SSF51182">
    <property type="entry name" value="RmlC-like cupins"/>
    <property type="match status" value="1"/>
</dbReference>
<dbReference type="PANTHER" id="PTHR13903">
    <property type="entry name" value="PIRIN-RELATED"/>
    <property type="match status" value="1"/>
</dbReference>
<keyword evidence="2" id="KW-0479">Metal-binding</keyword>
<keyword evidence="2" id="KW-0408">Iron</keyword>
<dbReference type="EMBL" id="LNYA01000034">
    <property type="protein sequence ID" value="KTC94656.1"/>
    <property type="molecule type" value="Genomic_DNA"/>
</dbReference>
<feature type="binding site" evidence="2">
    <location>
        <position position="103"/>
    </location>
    <ligand>
        <name>Fe cation</name>
        <dbReference type="ChEBI" id="CHEBI:24875"/>
    </ligand>
</feature>
<dbReference type="STRING" id="448.Lery_2823"/>
<dbReference type="CDD" id="cd02247">
    <property type="entry name" value="cupin_pirin_C"/>
    <property type="match status" value="1"/>
</dbReference>
<dbReference type="CDD" id="cd02909">
    <property type="entry name" value="cupin_pirin_N"/>
    <property type="match status" value="1"/>
</dbReference>
<reference evidence="6 7" key="1">
    <citation type="submission" date="2015-11" db="EMBL/GenBank/DDBJ databases">
        <title>Genomic analysis of 38 Legionella species identifies large and diverse effector repertoires.</title>
        <authorList>
            <person name="Burstein D."/>
            <person name="Amaro F."/>
            <person name="Zusman T."/>
            <person name="Lifshitz Z."/>
            <person name="Cohen O."/>
            <person name="Gilbert J.A."/>
            <person name="Pupko T."/>
            <person name="Shuman H.A."/>
            <person name="Segal G."/>
        </authorList>
    </citation>
    <scope>NUCLEOTIDE SEQUENCE [LARGE SCALE GENOMIC DNA]</scope>
    <source>
        <strain evidence="6 7">SE-32A-C8</strain>
    </source>
</reference>
<dbReference type="InterPro" id="IPR008778">
    <property type="entry name" value="Pirin_C_dom"/>
</dbReference>
<evidence type="ECO:0000313" key="6">
    <source>
        <dbReference type="EMBL" id="KTC94656.1"/>
    </source>
</evidence>
<evidence type="ECO:0000256" key="3">
    <source>
        <dbReference type="RuleBase" id="RU003457"/>
    </source>
</evidence>
<dbReference type="PATRIC" id="fig|448.7.peg.2966"/>
<sequence>MNQIEVKERLQGTLVREGAGVKLFRYIGADRQNNYEPFLLFDFFDSEDPLDFMAGFPPHPHRGFETVTYLLAGQIAHEDNNGRHGLIGPGDVQWMTAGKGIIHSEMPQQADGRLTGLQLWLNLPAASKWVEPSYQEFTADELPVEELPAGGQIKVVAGETRQGSRSPIHGIATKPLFLDISLSAEETVSDVITNDHQALLFVLKGKIAVGRDVVMAHTLAVLSNGGDLLLRAMDGEARCLLIAAKKLHEPIARLGPFVMNTQEEVMQALDDFRNNRF</sequence>
<gene>
    <name evidence="6" type="ORF">Lery_2823</name>
</gene>
<protein>
    <submittedName>
        <fullName evidence="6">Pirin-like protein</fullName>
    </submittedName>
</protein>
<accession>A0A0W0TGI8</accession>
<dbReference type="Pfam" id="PF02678">
    <property type="entry name" value="Pirin"/>
    <property type="match status" value="1"/>
</dbReference>
<dbReference type="InterPro" id="IPR012093">
    <property type="entry name" value="Pirin"/>
</dbReference>
<name>A0A0W0TGI8_LEGER</name>
<evidence type="ECO:0000259" key="4">
    <source>
        <dbReference type="Pfam" id="PF02678"/>
    </source>
</evidence>